<gene>
    <name evidence="2" type="ORF">Dbus_chr3Lg334</name>
</gene>
<protein>
    <submittedName>
        <fullName evidence="2">CG13806</fullName>
    </submittedName>
</protein>
<dbReference type="Gene3D" id="2.170.140.10">
    <property type="entry name" value="Chitin binding domain"/>
    <property type="match status" value="2"/>
</dbReference>
<feature type="domain" description="Chitin-binding type-2" evidence="1">
    <location>
        <begin position="100"/>
        <end position="159"/>
    </location>
</feature>
<dbReference type="GO" id="GO:0008061">
    <property type="term" value="F:chitin binding"/>
    <property type="evidence" value="ECO:0007669"/>
    <property type="project" value="InterPro"/>
</dbReference>
<dbReference type="Pfam" id="PF01607">
    <property type="entry name" value="CBM_14"/>
    <property type="match status" value="2"/>
</dbReference>
<keyword evidence="3" id="KW-1185">Reference proteome</keyword>
<feature type="domain" description="Chitin-binding type-2" evidence="1">
    <location>
        <begin position="242"/>
        <end position="288"/>
    </location>
</feature>
<accession>A0A0M5JAS7</accession>
<dbReference type="OrthoDB" id="6597859at2759"/>
<dbReference type="PROSITE" id="PS50940">
    <property type="entry name" value="CHIT_BIND_II"/>
    <property type="match status" value="2"/>
</dbReference>
<organism evidence="2 3">
    <name type="scientific">Drosophila busckii</name>
    <name type="common">Fruit fly</name>
    <dbReference type="NCBI Taxonomy" id="30019"/>
    <lineage>
        <taxon>Eukaryota</taxon>
        <taxon>Metazoa</taxon>
        <taxon>Ecdysozoa</taxon>
        <taxon>Arthropoda</taxon>
        <taxon>Hexapoda</taxon>
        <taxon>Insecta</taxon>
        <taxon>Pterygota</taxon>
        <taxon>Neoptera</taxon>
        <taxon>Endopterygota</taxon>
        <taxon>Diptera</taxon>
        <taxon>Brachycera</taxon>
        <taxon>Muscomorpha</taxon>
        <taxon>Ephydroidea</taxon>
        <taxon>Drosophilidae</taxon>
        <taxon>Drosophila</taxon>
    </lineage>
</organism>
<evidence type="ECO:0000313" key="3">
    <source>
        <dbReference type="Proteomes" id="UP000494163"/>
    </source>
</evidence>
<dbReference type="GO" id="GO:0005576">
    <property type="term" value="C:extracellular region"/>
    <property type="evidence" value="ECO:0007669"/>
    <property type="project" value="InterPro"/>
</dbReference>
<dbReference type="AlphaFoldDB" id="A0A0M5JAS7"/>
<name>A0A0M5JAS7_DROBS</name>
<dbReference type="InterPro" id="IPR002557">
    <property type="entry name" value="Chitin-bd_dom"/>
</dbReference>
<evidence type="ECO:0000259" key="1">
    <source>
        <dbReference type="PROSITE" id="PS50940"/>
    </source>
</evidence>
<dbReference type="EMBL" id="CP012525">
    <property type="protein sequence ID" value="ALC43168.1"/>
    <property type="molecule type" value="Genomic_DNA"/>
</dbReference>
<feature type="non-terminal residue" evidence="2">
    <location>
        <position position="1"/>
    </location>
</feature>
<dbReference type="SMART" id="SM00494">
    <property type="entry name" value="ChtBD2"/>
    <property type="match status" value="2"/>
</dbReference>
<proteinExistence type="predicted"/>
<dbReference type="InterPro" id="IPR036508">
    <property type="entry name" value="Chitin-bd_dom_sf"/>
</dbReference>
<dbReference type="OMA" id="QHSNGWV"/>
<dbReference type="SUPFAM" id="SSF57625">
    <property type="entry name" value="Invertebrate chitin-binding proteins"/>
    <property type="match status" value="2"/>
</dbReference>
<dbReference type="Proteomes" id="UP000494163">
    <property type="component" value="Chromosome 3L"/>
</dbReference>
<reference evidence="2 3" key="1">
    <citation type="submission" date="2015-08" db="EMBL/GenBank/DDBJ databases">
        <title>Ancestral chromatin configuration constrains chromatin evolution on differentiating sex chromosomes in Drosophila.</title>
        <authorList>
            <person name="Zhou Q."/>
            <person name="Bachtrog D."/>
        </authorList>
    </citation>
    <scope>NUCLEOTIDE SEQUENCE [LARGE SCALE GENOMIC DNA]</scope>
    <source>
        <tissue evidence="2">Whole larvae</tissue>
    </source>
</reference>
<sequence>LYLIIFYQQLLLNVSNLIHSAILSRQLIEPRETHSCEGRKTAGPICESCDLLSTCLQHSNGWVNIPVESCDTAKGYYCNARLGTCSNATGPCHPFAVDVNFQCTSQGTFPDPYDCHKYHMCYFFETTLVAATVSCGNDKAFNARTGQCSLTVQSSVCTQPQYQCPHAGFVSAWPSNPNIFYVCKSTVNLNLNDSVIIYPSLHRCNDGEVFDNFGCRADSNVPMETTLRPSEDPNDDGYTVVPMRCEHVGLMADPQSCYKYYYCSGVNGGLRHMDCPVGTYYKSDVASCVLGTC</sequence>
<evidence type="ECO:0000313" key="2">
    <source>
        <dbReference type="EMBL" id="ALC43168.1"/>
    </source>
</evidence>